<evidence type="ECO:0000259" key="3">
    <source>
        <dbReference type="Pfam" id="PF22494"/>
    </source>
</evidence>
<dbReference type="SUPFAM" id="SSF51004">
    <property type="entry name" value="C-terminal (heme d1) domain of cytochrome cd1-nitrite reductase"/>
    <property type="match status" value="1"/>
</dbReference>
<feature type="compositionally biased region" description="Basic and acidic residues" evidence="1">
    <location>
        <begin position="405"/>
        <end position="415"/>
    </location>
</feature>
<organism evidence="4 5">
    <name type="scientific">Puniceicoccus vermicola</name>
    <dbReference type="NCBI Taxonomy" id="388746"/>
    <lineage>
        <taxon>Bacteria</taxon>
        <taxon>Pseudomonadati</taxon>
        <taxon>Verrucomicrobiota</taxon>
        <taxon>Opitutia</taxon>
        <taxon>Puniceicoccales</taxon>
        <taxon>Puniceicoccaceae</taxon>
        <taxon>Puniceicoccus</taxon>
    </lineage>
</organism>
<feature type="chain" id="PRO_5031362095" evidence="2">
    <location>
        <begin position="22"/>
        <end position="512"/>
    </location>
</feature>
<feature type="signal peptide" evidence="2">
    <location>
        <begin position="1"/>
        <end position="21"/>
    </location>
</feature>
<proteinExistence type="predicted"/>
<keyword evidence="2" id="KW-0732">Signal</keyword>
<keyword evidence="5" id="KW-1185">Reference proteome</keyword>
<dbReference type="Pfam" id="PF22494">
    <property type="entry name" value="choice_anch_I"/>
    <property type="match status" value="1"/>
</dbReference>
<comment type="caution">
    <text evidence="4">The sequence shown here is derived from an EMBL/GenBank/DDBJ whole genome shotgun (WGS) entry which is preliminary data.</text>
</comment>
<dbReference type="InterPro" id="IPR052956">
    <property type="entry name" value="Mesenchyme-surface_protein"/>
</dbReference>
<gene>
    <name evidence="4" type="ORF">H5P30_05845</name>
</gene>
<evidence type="ECO:0000313" key="4">
    <source>
        <dbReference type="EMBL" id="MBC2601294.1"/>
    </source>
</evidence>
<dbReference type="RefSeq" id="WP_185692012.1">
    <property type="nucleotide sequence ID" value="NZ_JACHVA010000052.1"/>
</dbReference>
<dbReference type="NCBIfam" id="NF038117">
    <property type="entry name" value="choice_anch_I"/>
    <property type="match status" value="1"/>
</dbReference>
<protein>
    <submittedName>
        <fullName evidence="4">Choice-of-anchor I family protein</fullName>
    </submittedName>
</protein>
<dbReference type="InterPro" id="IPR015943">
    <property type="entry name" value="WD40/YVTN_repeat-like_dom_sf"/>
</dbReference>
<dbReference type="Gene3D" id="2.130.10.10">
    <property type="entry name" value="YVTN repeat-like/Quinoprotein amine dehydrogenase"/>
    <property type="match status" value="1"/>
</dbReference>
<dbReference type="InterPro" id="IPR055188">
    <property type="entry name" value="Choice_anch_I"/>
</dbReference>
<dbReference type="AlphaFoldDB" id="A0A7X1E3S9"/>
<dbReference type="PANTHER" id="PTHR46928">
    <property type="entry name" value="MESENCHYME-SPECIFIC CELL SURFACE GLYCOPROTEIN"/>
    <property type="match status" value="1"/>
</dbReference>
<dbReference type="InterPro" id="IPR011048">
    <property type="entry name" value="Haem_d1_sf"/>
</dbReference>
<dbReference type="Proteomes" id="UP000525652">
    <property type="component" value="Unassembled WGS sequence"/>
</dbReference>
<evidence type="ECO:0000256" key="2">
    <source>
        <dbReference type="SAM" id="SignalP"/>
    </source>
</evidence>
<reference evidence="4 5" key="1">
    <citation type="submission" date="2020-07" db="EMBL/GenBank/DDBJ databases">
        <authorList>
            <person name="Feng X."/>
        </authorList>
    </citation>
    <scope>NUCLEOTIDE SEQUENCE [LARGE SCALE GENOMIC DNA]</scope>
    <source>
        <strain evidence="4 5">JCM14086</strain>
    </source>
</reference>
<feature type="region of interest" description="Disordered" evidence="1">
    <location>
        <begin position="394"/>
        <end position="418"/>
    </location>
</feature>
<dbReference type="PANTHER" id="PTHR46928:SF1">
    <property type="entry name" value="MESENCHYME-SPECIFIC CELL SURFACE GLYCOPROTEIN"/>
    <property type="match status" value="1"/>
</dbReference>
<dbReference type="EMBL" id="JACHVA010000052">
    <property type="protein sequence ID" value="MBC2601294.1"/>
    <property type="molecule type" value="Genomic_DNA"/>
</dbReference>
<feature type="domain" description="Choice-of-anchor I" evidence="3">
    <location>
        <begin position="38"/>
        <end position="509"/>
    </location>
</feature>
<evidence type="ECO:0000313" key="5">
    <source>
        <dbReference type="Proteomes" id="UP000525652"/>
    </source>
</evidence>
<accession>A0A7X1E3S9</accession>
<evidence type="ECO:0000256" key="1">
    <source>
        <dbReference type="SAM" id="MobiDB-lite"/>
    </source>
</evidence>
<sequence length="512" mass="54778">MKRSIATLSSLILLPAISASALTLKPVGTWKTGVFDESAAEILQFDPESKQLYVVNGDLPGIDVIDISDVSNPTRSFSITIDSLGADVQSVAVHEGLIALAISADPNTDPGLVAFFDREGNPLSQVEVGALPDMVTFTPNGQMLLCANEGEPSDDYSIDPEGSVSIIEIPSDLSAGFPEAVTLPFTAFDGMEIEGISPGNPNSSLSQNLEPEYIAVSPDGQMAMVTLQESNAVGIIDLNEMAITAIVGLGFQDHREIPFDASDKDKEIRIRNWPVYGLYQPDTITAIEIGGELYFATANEGDARDYDGWSEEVRVKDLTLDTEAFPNADELLSKKNLGRLKVTNTLGDIDGDGEYEELYNFGGRSFSILDANGAIIYDSGSLIEEKLAELIPENFNSNNDENDSFDNRSDDKGPEPEAITSAVIDGTPLLFLGLERVGGIMAFDLSDPTAPEWLTYVNTRNFSGDPAKGTAGDLAPEGMIVIPAKESPTGSPLLAVAFEVSGTVTLFEIITE</sequence>
<name>A0A7X1E3S9_9BACT</name>